<dbReference type="InterPro" id="IPR052037">
    <property type="entry name" value="LPS_export_LptA"/>
</dbReference>
<dbReference type="GO" id="GO:0009279">
    <property type="term" value="C:cell outer membrane"/>
    <property type="evidence" value="ECO:0007669"/>
    <property type="project" value="TreeGrafter"/>
</dbReference>
<evidence type="ECO:0000256" key="4">
    <source>
        <dbReference type="HAMAP-Rule" id="MF_01914"/>
    </source>
</evidence>
<keyword evidence="1 4" id="KW-0813">Transport</keyword>
<dbReference type="InterPro" id="IPR005653">
    <property type="entry name" value="OstA-like_N"/>
</dbReference>
<dbReference type="GeneID" id="99725116"/>
<gene>
    <name evidence="4" type="primary">lptA</name>
    <name evidence="7" type="ORF">AAV32_10585</name>
    <name evidence="8" type="ORF">EV679_2967</name>
</gene>
<evidence type="ECO:0000256" key="1">
    <source>
        <dbReference type="ARBA" id="ARBA00022448"/>
    </source>
</evidence>
<accession>A0A171KRW2</accession>
<dbReference type="AlphaFoldDB" id="A0A171KRW2"/>
<keyword evidence="9" id="KW-1185">Reference proteome</keyword>
<sequence precursor="true">MTPFFLARPILLLSACAALLCGTAQAQQADAADPSTQILSVSLEYDDLNRSSIFTGDVIMTRGMMTLNADRLEMREDKDGFQYGTATANTGKQVRIRQERPENAEIFEARGQRADYDSKAETIVLNGNASIVRMICGKPYDRIHGDRIVYNQKNDTYSASSESGRVRSVAQPRNKTEAAAAECLGRPAAKQE</sequence>
<evidence type="ECO:0000313" key="8">
    <source>
        <dbReference type="EMBL" id="RZS66808.1"/>
    </source>
</evidence>
<dbReference type="GO" id="GO:0015920">
    <property type="term" value="P:lipopolysaccharide transport"/>
    <property type="evidence" value="ECO:0007669"/>
    <property type="project" value="UniProtKB-UniRule"/>
</dbReference>
<evidence type="ECO:0000256" key="5">
    <source>
        <dbReference type="SAM" id="MobiDB-lite"/>
    </source>
</evidence>
<keyword evidence="2 4" id="KW-0732">Signal</keyword>
<dbReference type="Proteomes" id="UP000292039">
    <property type="component" value="Unassembled WGS sequence"/>
</dbReference>
<dbReference type="RefSeq" id="WP_068371433.1">
    <property type="nucleotide sequence ID" value="NZ_CBCSEB010000009.1"/>
</dbReference>
<evidence type="ECO:0000313" key="7">
    <source>
        <dbReference type="EMBL" id="KKO71629.1"/>
    </source>
</evidence>
<dbReference type="Proteomes" id="UP000078084">
    <property type="component" value="Unassembled WGS sequence"/>
</dbReference>
<dbReference type="GO" id="GO:0017089">
    <property type="term" value="F:glycolipid transfer activity"/>
    <property type="evidence" value="ECO:0007669"/>
    <property type="project" value="TreeGrafter"/>
</dbReference>
<reference evidence="8 10" key="2">
    <citation type="submission" date="2019-02" db="EMBL/GenBank/DDBJ databases">
        <title>Genomic Encyclopedia of Type Strains, Phase IV (KMG-IV): sequencing the most valuable type-strain genomes for metagenomic binning, comparative biology and taxonomic classification.</title>
        <authorList>
            <person name="Goeker M."/>
        </authorList>
    </citation>
    <scope>NUCLEOTIDE SEQUENCE [LARGE SCALE GENOMIC DNA]</scope>
    <source>
        <strain evidence="8 10">DSM 16618</strain>
    </source>
</reference>
<comment type="subunit">
    <text evidence="4">Component of the lipopolysaccharide transport and assembly complex.</text>
</comment>
<dbReference type="EMBL" id="LBNE01000006">
    <property type="protein sequence ID" value="KKO71629.1"/>
    <property type="molecule type" value="Genomic_DNA"/>
</dbReference>
<dbReference type="PANTHER" id="PTHR36504">
    <property type="entry name" value="LIPOPOLYSACCHARIDE EXPORT SYSTEM PROTEIN LPTA"/>
    <property type="match status" value="1"/>
</dbReference>
<keyword evidence="3 4" id="KW-0574">Periplasm</keyword>
<dbReference type="PANTHER" id="PTHR36504:SF1">
    <property type="entry name" value="LIPOPOLYSACCHARIDE EXPORT SYSTEM PROTEIN LPTA"/>
    <property type="match status" value="1"/>
</dbReference>
<comment type="caution">
    <text evidence="7">The sequence shown here is derived from an EMBL/GenBank/DDBJ whole genome shotgun (WGS) entry which is preliminary data.</text>
</comment>
<dbReference type="GO" id="GO:0001530">
    <property type="term" value="F:lipopolysaccharide binding"/>
    <property type="evidence" value="ECO:0007669"/>
    <property type="project" value="InterPro"/>
</dbReference>
<evidence type="ECO:0000256" key="3">
    <source>
        <dbReference type="ARBA" id="ARBA00022764"/>
    </source>
</evidence>
<dbReference type="GO" id="GO:0030288">
    <property type="term" value="C:outer membrane-bounded periplasmic space"/>
    <property type="evidence" value="ECO:0007669"/>
    <property type="project" value="TreeGrafter"/>
</dbReference>
<proteinExistence type="inferred from homology"/>
<evidence type="ECO:0000256" key="2">
    <source>
        <dbReference type="ARBA" id="ARBA00022729"/>
    </source>
</evidence>
<dbReference type="Gene3D" id="2.60.450.10">
    <property type="entry name" value="Lipopolysaccharide (LPS) transport protein A like domain"/>
    <property type="match status" value="1"/>
</dbReference>
<feature type="domain" description="Organic solvent tolerance-like N-terminal" evidence="6">
    <location>
        <begin position="37"/>
        <end position="155"/>
    </location>
</feature>
<name>A0A171KRW2_9BURK</name>
<feature type="region of interest" description="Disordered" evidence="5">
    <location>
        <begin position="159"/>
        <end position="192"/>
    </location>
</feature>
<dbReference type="STRING" id="206506.AAV32_10585"/>
<evidence type="ECO:0000313" key="10">
    <source>
        <dbReference type="Proteomes" id="UP000292039"/>
    </source>
</evidence>
<feature type="chain" id="PRO_5034540273" description="Lipopolysaccharide export system protein LptA" evidence="4">
    <location>
        <begin position="27"/>
        <end position="192"/>
    </location>
</feature>
<organism evidence="7 9">
    <name type="scientific">Kerstersia gyiorum</name>
    <dbReference type="NCBI Taxonomy" id="206506"/>
    <lineage>
        <taxon>Bacteria</taxon>
        <taxon>Pseudomonadati</taxon>
        <taxon>Pseudomonadota</taxon>
        <taxon>Betaproteobacteria</taxon>
        <taxon>Burkholderiales</taxon>
        <taxon>Alcaligenaceae</taxon>
        <taxon>Kerstersia</taxon>
    </lineage>
</organism>
<dbReference type="GO" id="GO:0043165">
    <property type="term" value="P:Gram-negative-bacterium-type cell outer membrane assembly"/>
    <property type="evidence" value="ECO:0007669"/>
    <property type="project" value="UniProtKB-UniRule"/>
</dbReference>
<evidence type="ECO:0000313" key="9">
    <source>
        <dbReference type="Proteomes" id="UP000078084"/>
    </source>
</evidence>
<reference evidence="7 9" key="1">
    <citation type="submission" date="2015-04" db="EMBL/GenBank/DDBJ databases">
        <title>Genome sequence of Kerstersia gyiorum CG1.</title>
        <authorList>
            <person name="Greninger A.L."/>
            <person name="Kozyreva V."/>
            <person name="Chaturvedi V."/>
        </authorList>
    </citation>
    <scope>NUCLEOTIDE SEQUENCE [LARGE SCALE GENOMIC DNA]</scope>
    <source>
        <strain evidence="7 9">CG1</strain>
    </source>
</reference>
<comment type="subcellular location">
    <subcellularLocation>
        <location evidence="4">Periplasm</location>
    </subcellularLocation>
</comment>
<dbReference type="Pfam" id="PF03968">
    <property type="entry name" value="LptD_N"/>
    <property type="match status" value="1"/>
</dbReference>
<dbReference type="InterPro" id="IPR014340">
    <property type="entry name" value="LptA"/>
</dbReference>
<protein>
    <recommendedName>
        <fullName evidence="4">Lipopolysaccharide export system protein LptA</fullName>
    </recommendedName>
</protein>
<dbReference type="NCBIfam" id="TIGR03002">
    <property type="entry name" value="outer_YhbN_LptA"/>
    <property type="match status" value="1"/>
</dbReference>
<comment type="function">
    <text evidence="4">Involved in the assembly of lipopolysaccharide (LPS). Required for the translocation of LPS from the inner membrane to the outer membrane.</text>
</comment>
<dbReference type="OrthoDB" id="5294855at2"/>
<dbReference type="HAMAP" id="MF_01914">
    <property type="entry name" value="LPS_assembly_LptA"/>
    <property type="match status" value="1"/>
</dbReference>
<feature type="signal peptide" evidence="4">
    <location>
        <begin position="1"/>
        <end position="26"/>
    </location>
</feature>
<comment type="similarity">
    <text evidence="4">Belongs to the LptA family.</text>
</comment>
<dbReference type="EMBL" id="SGWZ01000005">
    <property type="protein sequence ID" value="RZS66808.1"/>
    <property type="molecule type" value="Genomic_DNA"/>
</dbReference>
<evidence type="ECO:0000259" key="6">
    <source>
        <dbReference type="Pfam" id="PF03968"/>
    </source>
</evidence>